<dbReference type="SUPFAM" id="SSF53098">
    <property type="entry name" value="Ribonuclease H-like"/>
    <property type="match status" value="1"/>
</dbReference>
<sequence>MEDDFQGLVDVVYAKLDHRQGFIYASVETLKDEMTDLVKQQMTTMAAKLKEKINDLERVDHLQCRHEEWKLKFQITNLSEEEGYSAFMNGLQRWAKMELQRRGVKELSQALVEGEAIVEFETWRSEPSKPKPRPTGNDISVAGLKLSALVDIGSLELFMSEQTAKILDLRVENARGIGYCNGKETIKVIQLDDFDFVIGFVKVVCKEKPTSLASPVVDEVTKVDQIPEEVRQVLAEFHDVMHLELQKSLPLKREVDHNIELVPNAEPPSRSLDEHLEHLRKVFEVLRENELYVKEEKCSTTEEGQGVGLGFEVPGSFDAIKQAMVGEPILVLPDFTKPFEIYTDALNIAIGGVLMQEGYLVAFEILKLNDIERRYSCHDSQWVGHPGMNQTLALLAEHYYWLHMGDDVEAYVKTCLVCQHDKIDMKKPVGLLQPLPILERPWESFSMDFIVGLQNTDGLSSIMVVVDRFSKYGTFISASKILDPVVQADGIRLEFLHDLSSTDGQTERVNSLVEIYLRHYSTNQSPFKIMAGQQPLAPNTIVAKYEGPNPATHKFAREWQEHVNLARACLHKVGKRTKKWEDRRCKDMNFEVGDLFLAKLINVLRNPNIHKGLVRRYEGPFRVLKRVCTMVYRLELAPTIRAHPVFHVSLLKPYHGDEGSPD</sequence>
<gene>
    <name evidence="3" type="ORF">F3Y22_tig00110229pilonHSYRG00017</name>
</gene>
<evidence type="ECO:0000259" key="2">
    <source>
        <dbReference type="Pfam" id="PF24626"/>
    </source>
</evidence>
<dbReference type="InterPro" id="IPR056924">
    <property type="entry name" value="SH3_Tf2-1"/>
</dbReference>
<feature type="domain" description="Tf2-1-like SH3-like" evidence="2">
    <location>
        <begin position="593"/>
        <end position="655"/>
    </location>
</feature>
<comment type="caution">
    <text evidence="3">The sequence shown here is derived from an EMBL/GenBank/DDBJ whole genome shotgun (WGS) entry which is preliminary data.</text>
</comment>
<proteinExistence type="predicted"/>
<dbReference type="InterPro" id="IPR043128">
    <property type="entry name" value="Rev_trsase/Diguanyl_cyclase"/>
</dbReference>
<dbReference type="SUPFAM" id="SSF56672">
    <property type="entry name" value="DNA/RNA polymerases"/>
    <property type="match status" value="1"/>
</dbReference>
<name>A0A6A3BD83_HIBSY</name>
<evidence type="ECO:0008006" key="5">
    <source>
        <dbReference type="Google" id="ProtNLM"/>
    </source>
</evidence>
<evidence type="ECO:0000259" key="1">
    <source>
        <dbReference type="Pfam" id="PF17921"/>
    </source>
</evidence>
<accession>A0A6A3BD83</accession>
<reference evidence="3" key="1">
    <citation type="submission" date="2019-09" db="EMBL/GenBank/DDBJ databases">
        <title>Draft genome information of white flower Hibiscus syriacus.</title>
        <authorList>
            <person name="Kim Y.-M."/>
        </authorList>
    </citation>
    <scope>NUCLEOTIDE SEQUENCE [LARGE SCALE GENOMIC DNA]</scope>
    <source>
        <strain evidence="3">YM2019G1</strain>
    </source>
</reference>
<dbReference type="AlphaFoldDB" id="A0A6A3BD83"/>
<dbReference type="Pfam" id="PF24626">
    <property type="entry name" value="SH3_Tf2-1"/>
    <property type="match status" value="1"/>
</dbReference>
<dbReference type="Gene3D" id="1.10.340.70">
    <property type="match status" value="1"/>
</dbReference>
<dbReference type="PANTHER" id="PTHR35046:SF26">
    <property type="entry name" value="RNA-DIRECTED DNA POLYMERASE"/>
    <property type="match status" value="1"/>
</dbReference>
<feature type="domain" description="Integrase zinc-binding" evidence="1">
    <location>
        <begin position="376"/>
        <end position="422"/>
    </location>
</feature>
<dbReference type="Proteomes" id="UP000436088">
    <property type="component" value="Unassembled WGS sequence"/>
</dbReference>
<evidence type="ECO:0000313" key="3">
    <source>
        <dbReference type="EMBL" id="KAE8712759.1"/>
    </source>
</evidence>
<organism evidence="3 4">
    <name type="scientific">Hibiscus syriacus</name>
    <name type="common">Rose of Sharon</name>
    <dbReference type="NCBI Taxonomy" id="106335"/>
    <lineage>
        <taxon>Eukaryota</taxon>
        <taxon>Viridiplantae</taxon>
        <taxon>Streptophyta</taxon>
        <taxon>Embryophyta</taxon>
        <taxon>Tracheophyta</taxon>
        <taxon>Spermatophyta</taxon>
        <taxon>Magnoliopsida</taxon>
        <taxon>eudicotyledons</taxon>
        <taxon>Gunneridae</taxon>
        <taxon>Pentapetalae</taxon>
        <taxon>rosids</taxon>
        <taxon>malvids</taxon>
        <taxon>Malvales</taxon>
        <taxon>Malvaceae</taxon>
        <taxon>Malvoideae</taxon>
        <taxon>Hibiscus</taxon>
    </lineage>
</organism>
<dbReference type="Pfam" id="PF17921">
    <property type="entry name" value="Integrase_H2C2"/>
    <property type="match status" value="1"/>
</dbReference>
<dbReference type="Gene3D" id="3.30.70.270">
    <property type="match status" value="1"/>
</dbReference>
<dbReference type="InterPro" id="IPR043502">
    <property type="entry name" value="DNA/RNA_pol_sf"/>
</dbReference>
<dbReference type="PANTHER" id="PTHR35046">
    <property type="entry name" value="ZINC KNUCKLE (CCHC-TYPE) FAMILY PROTEIN"/>
    <property type="match status" value="1"/>
</dbReference>
<evidence type="ECO:0000313" key="4">
    <source>
        <dbReference type="Proteomes" id="UP000436088"/>
    </source>
</evidence>
<dbReference type="InterPro" id="IPR041588">
    <property type="entry name" value="Integrase_H2C2"/>
</dbReference>
<dbReference type="InterPro" id="IPR012337">
    <property type="entry name" value="RNaseH-like_sf"/>
</dbReference>
<keyword evidence="4" id="KW-1185">Reference proteome</keyword>
<dbReference type="EMBL" id="VEPZ02000887">
    <property type="protein sequence ID" value="KAE8712759.1"/>
    <property type="molecule type" value="Genomic_DNA"/>
</dbReference>
<protein>
    <recommendedName>
        <fullName evidence="5">Integrase zinc-binding domain-containing protein</fullName>
    </recommendedName>
</protein>